<dbReference type="PROSITE" id="PS00018">
    <property type="entry name" value="EF_HAND_1"/>
    <property type="match status" value="1"/>
</dbReference>
<dbReference type="Proteomes" id="UP001642484">
    <property type="component" value="Unassembled WGS sequence"/>
</dbReference>
<evidence type="ECO:0000313" key="4">
    <source>
        <dbReference type="EMBL" id="CAK9029294.1"/>
    </source>
</evidence>
<dbReference type="InterPro" id="IPR002048">
    <property type="entry name" value="EF_hand_dom"/>
</dbReference>
<accession>A0ABP0KQY4</accession>
<evidence type="ECO:0000313" key="5">
    <source>
        <dbReference type="Proteomes" id="UP001642484"/>
    </source>
</evidence>
<proteinExistence type="predicted"/>
<organism evidence="4 5">
    <name type="scientific">Durusdinium trenchii</name>
    <dbReference type="NCBI Taxonomy" id="1381693"/>
    <lineage>
        <taxon>Eukaryota</taxon>
        <taxon>Sar</taxon>
        <taxon>Alveolata</taxon>
        <taxon>Dinophyceae</taxon>
        <taxon>Suessiales</taxon>
        <taxon>Symbiodiniaceae</taxon>
        <taxon>Durusdinium</taxon>
    </lineage>
</organism>
<dbReference type="InterPro" id="IPR011992">
    <property type="entry name" value="EF-hand-dom_pair"/>
</dbReference>
<dbReference type="EMBL" id="CAXAMN010009591">
    <property type="protein sequence ID" value="CAK9029294.1"/>
    <property type="molecule type" value="Genomic_DNA"/>
</dbReference>
<feature type="domain" description="EF-hand" evidence="3">
    <location>
        <begin position="364"/>
        <end position="399"/>
    </location>
</feature>
<protein>
    <recommendedName>
        <fullName evidence="3">EF-hand domain-containing protein</fullName>
    </recommendedName>
</protein>
<dbReference type="PROSITE" id="PS50222">
    <property type="entry name" value="EF_HAND_2"/>
    <property type="match status" value="1"/>
</dbReference>
<gene>
    <name evidence="4" type="ORF">CCMP2556_LOCUS17431</name>
</gene>
<feature type="region of interest" description="Disordered" evidence="2">
    <location>
        <begin position="163"/>
        <end position="215"/>
    </location>
</feature>
<evidence type="ECO:0000259" key="3">
    <source>
        <dbReference type="PROSITE" id="PS50222"/>
    </source>
</evidence>
<evidence type="ECO:0000256" key="2">
    <source>
        <dbReference type="SAM" id="MobiDB-lite"/>
    </source>
</evidence>
<keyword evidence="5" id="KW-1185">Reference proteome</keyword>
<dbReference type="Gene3D" id="1.10.238.10">
    <property type="entry name" value="EF-hand"/>
    <property type="match status" value="1"/>
</dbReference>
<name>A0ABP0KQY4_9DINO</name>
<dbReference type="SUPFAM" id="SSF51197">
    <property type="entry name" value="Clavaminate synthase-like"/>
    <property type="match status" value="1"/>
</dbReference>
<dbReference type="Gene3D" id="2.60.120.590">
    <property type="entry name" value="Alpha-ketoglutarate-dependent dioxygenase AlkB-like"/>
    <property type="match status" value="1"/>
</dbReference>
<dbReference type="CDD" id="cd00051">
    <property type="entry name" value="EFh"/>
    <property type="match status" value="1"/>
</dbReference>
<dbReference type="InterPro" id="IPR018247">
    <property type="entry name" value="EF_Hand_1_Ca_BS"/>
</dbReference>
<evidence type="ECO:0000256" key="1">
    <source>
        <dbReference type="ARBA" id="ARBA00022837"/>
    </source>
</evidence>
<dbReference type="InterPro" id="IPR037151">
    <property type="entry name" value="AlkB-like_sf"/>
</dbReference>
<reference evidence="4 5" key="1">
    <citation type="submission" date="2024-02" db="EMBL/GenBank/DDBJ databases">
        <authorList>
            <person name="Chen Y."/>
            <person name="Shah S."/>
            <person name="Dougan E. K."/>
            <person name="Thang M."/>
            <person name="Chan C."/>
        </authorList>
    </citation>
    <scope>NUCLEOTIDE SEQUENCE [LARGE SCALE GENOMIC DNA]</scope>
</reference>
<sequence>MAWRSTRSRRSSTLGIGLLLAGLGAAWNVGGKVISASAPARTFLLAAETRQAIPVPPAPKGSGVDAMNTGSTGLDHPGPGSAGGGGRFCGWACFSLTSVAVVLCSRERRQKMRGAWRRMMVRARALAAPWLQIVLPAEAPSSPSSYAAALMHPPTLDFLRGQHAEEDSDEEEPFPNARRGPAFGKTRSLPSRLALATEDSDEDSPRPSAWTFQKTNSLPTPCCQLPETTLVLGDAKDDAPRSTVARTLLEQRPVQTCKGWTPELSSKPQLAEEVFSQIPSVQNLRRMFIVKVSQMESCEAAVHAATEELNRTCKVGFQDSDAERIYSMLSQNGKDEISCQSFAVGMRELLCALTSCGSQLSLPQLRIIMATAFDRFDRNDDGVLSVEEFSSALRSFDIHMGIEETASLLRFLGPVCEQESPVLEREDLANVDGSELTLEEKCSAAVNAMQEKVKSAIGWNTAVQIGEKVNECWQEPGSPGHKVQRLLDLGHKELATATEASLTVAGIAAVLLHHSQFHADAAFFEQMHDAVDDFMGAVKDLEASVILPALVSGALGLAKTQKDSVALDVEEAFLYVRYFLSKGCSQSLFHKLINLADCHWGSVSAGEPLPEAKGELQILVRGKVVMKHGEDEVELLPGAFLNSCCDSQQPPEEVALEDVTYVAWDTEKLQEWTGEKLGRLTQISVCSVRPVTVMVAYAMLGSSDGKGMVPRTAGRHTALMGCDIHFAGDPMSQLDVEGCRSHADFHAMDAILKRPKKPVVRSGSFSSLEPNGRQLPTESFGTQVEVVSSSEIKANGVLSCAASSMEQITYTLPAGAQGNQTEGELRLEQFAPIPWAVAHTKAGSTFVGSAGRWRYTALATPHWDWRRSAERPSTGRAADLELSGGVFFVQLRDATAAEVKRSCQQQALSDAQEADNYDGLFAQVTKARLAAVELEYLERAEEKLKLMRKQRMHVATGCGKEDLRRQMSWDLITRPISSDTEQPCPNTHCSSNEVLPGEILSITPQAVDAHLGPGSDRLLFDKLVEAALASEEGSVWPAGGKLIFSAFDRNQSVNSLVRTLEGAGQEHCAQMMLKLVEASETTYGGFVSAVQVNFHRDGESFHDQHRDVYSAKQRAGPNCACSFRECVGTVCYSLGSSRLCRLCSMFDNFSSLKRCGDSCQGRQEDRWLRSGDAMFFNARWNQNHTHGIPKMAGFETGPRISVAFLLGAT</sequence>
<keyword evidence="1" id="KW-0106">Calcium</keyword>
<comment type="caution">
    <text evidence="4">The sequence shown here is derived from an EMBL/GenBank/DDBJ whole genome shotgun (WGS) entry which is preliminary data.</text>
</comment>
<dbReference type="SUPFAM" id="SSF47473">
    <property type="entry name" value="EF-hand"/>
    <property type="match status" value="1"/>
</dbReference>